<keyword evidence="5 11" id="KW-0732">Signal</keyword>
<dbReference type="EMBL" id="CP008884">
    <property type="protein sequence ID" value="AIF49212.1"/>
    <property type="molecule type" value="Genomic_DNA"/>
</dbReference>
<dbReference type="RefSeq" id="WP_019464394.1">
    <property type="nucleotide sequence ID" value="NZ_ALOY01000123.1"/>
</dbReference>
<dbReference type="GO" id="GO:0003774">
    <property type="term" value="F:cytoskeletal motor activity"/>
    <property type="evidence" value="ECO:0007669"/>
    <property type="project" value="InterPro"/>
</dbReference>
<dbReference type="GO" id="GO:0071973">
    <property type="term" value="P:bacterial-type flagellum-dependent cell motility"/>
    <property type="evidence" value="ECO:0007669"/>
    <property type="project" value="InterPro"/>
</dbReference>
<evidence type="ECO:0000256" key="4">
    <source>
        <dbReference type="ARBA" id="ARBA00011439"/>
    </source>
</evidence>
<evidence type="ECO:0000256" key="9">
    <source>
        <dbReference type="ARBA" id="ARBA00023237"/>
    </source>
</evidence>
<evidence type="ECO:0000256" key="3">
    <source>
        <dbReference type="ARBA" id="ARBA00006929"/>
    </source>
</evidence>
<dbReference type="Pfam" id="PF02107">
    <property type="entry name" value="FlgH"/>
    <property type="match status" value="1"/>
</dbReference>
<keyword evidence="12" id="KW-0969">Cilium</keyword>
<evidence type="ECO:0000256" key="11">
    <source>
        <dbReference type="HAMAP-Rule" id="MF_00415"/>
    </source>
</evidence>
<evidence type="ECO:0000256" key="10">
    <source>
        <dbReference type="ARBA" id="ARBA00023288"/>
    </source>
</evidence>
<evidence type="ECO:0000256" key="8">
    <source>
        <dbReference type="ARBA" id="ARBA00023143"/>
    </source>
</evidence>
<gene>
    <name evidence="11 12" type="primary">flgH</name>
    <name evidence="12" type="ORF">HY57_19150</name>
</gene>
<reference evidence="12 13" key="1">
    <citation type="submission" date="2014-07" db="EMBL/GenBank/DDBJ databases">
        <title>Complete Genome Sequence of Dyella japonica Strain A8 Isolated from Malaysian Tropical Soil.</title>
        <authorList>
            <person name="Hui R.K.H."/>
            <person name="Chen J.-W."/>
            <person name="Chan K.-G."/>
            <person name="Leung F.C.C."/>
        </authorList>
    </citation>
    <scope>NUCLEOTIDE SEQUENCE [LARGE SCALE GENOMIC DNA]</scope>
    <source>
        <strain evidence="12 13">A8</strain>
    </source>
</reference>
<evidence type="ECO:0000256" key="2">
    <source>
        <dbReference type="ARBA" id="ARBA00004635"/>
    </source>
</evidence>
<dbReference type="OrthoDB" id="9789463at2"/>
<dbReference type="PRINTS" id="PR01008">
    <property type="entry name" value="FLGLRINGFLGH"/>
</dbReference>
<dbReference type="GO" id="GO:0009427">
    <property type="term" value="C:bacterial-type flagellum basal body, distal rod, L ring"/>
    <property type="evidence" value="ECO:0007669"/>
    <property type="project" value="InterPro"/>
</dbReference>
<sequence>MSSFRSLPRIGVVLALAMLSGCGMQPTHDDHQWAATMPAEQSAAPPTDGSIYHADQGMELFNDARAHRVGDILTITLVESTQASKKATTNTSKKDASTISSPTILGHALKVGGKTADSSLNANRAFDGSGDSSQSNQLSGSITVTVAQRLSNGNLMVRGEKMVTINQGQEQIRIAGIVRPQDILQDNSVPSTRVADAQIGYTGKGALADANTQGWLSRFFSSKWMPY</sequence>
<evidence type="ECO:0000256" key="1">
    <source>
        <dbReference type="ARBA" id="ARBA00002591"/>
    </source>
</evidence>
<evidence type="ECO:0000313" key="12">
    <source>
        <dbReference type="EMBL" id="AIF49212.1"/>
    </source>
</evidence>
<dbReference type="PANTHER" id="PTHR34933">
    <property type="entry name" value="FLAGELLAR L-RING PROTEIN"/>
    <property type="match status" value="1"/>
</dbReference>
<dbReference type="GO" id="GO:0009279">
    <property type="term" value="C:cell outer membrane"/>
    <property type="evidence" value="ECO:0007669"/>
    <property type="project" value="UniProtKB-SubCell"/>
</dbReference>
<evidence type="ECO:0000256" key="6">
    <source>
        <dbReference type="ARBA" id="ARBA00023136"/>
    </source>
</evidence>
<keyword evidence="12" id="KW-0966">Cell projection</keyword>
<name>A0A075K6F7_9GAMM</name>
<evidence type="ECO:0000256" key="7">
    <source>
        <dbReference type="ARBA" id="ARBA00023139"/>
    </source>
</evidence>
<dbReference type="HOGENOM" id="CLU_069313_0_2_6"/>
<keyword evidence="13" id="KW-1185">Reference proteome</keyword>
<accession>A0A075K6F7</accession>
<comment type="similarity">
    <text evidence="3 11">Belongs to the FlgH family.</text>
</comment>
<dbReference type="STRING" id="1217721.HY57_19150"/>
<dbReference type="PROSITE" id="PS51257">
    <property type="entry name" value="PROKAR_LIPOPROTEIN"/>
    <property type="match status" value="1"/>
</dbReference>
<keyword evidence="9 11" id="KW-0998">Cell outer membrane</keyword>
<evidence type="ECO:0000256" key="5">
    <source>
        <dbReference type="ARBA" id="ARBA00022729"/>
    </source>
</evidence>
<dbReference type="PANTHER" id="PTHR34933:SF1">
    <property type="entry name" value="FLAGELLAR L-RING PROTEIN"/>
    <property type="match status" value="1"/>
</dbReference>
<keyword evidence="6 11" id="KW-0472">Membrane</keyword>
<comment type="function">
    <text evidence="1 11">Assembles around the rod to form the L-ring and probably protects the motor/basal body from shearing forces during rotation.</text>
</comment>
<dbReference type="AlphaFoldDB" id="A0A075K6F7"/>
<dbReference type="PATRIC" id="fig|1217721.7.peg.3924"/>
<proteinExistence type="inferred from homology"/>
<dbReference type="HAMAP" id="MF_00415">
    <property type="entry name" value="FlgH"/>
    <property type="match status" value="1"/>
</dbReference>
<dbReference type="KEGG" id="dja:HY57_19150"/>
<keyword evidence="8 11" id="KW-0975">Bacterial flagellum</keyword>
<comment type="subcellular location">
    <subcellularLocation>
        <location evidence="11">Cell outer membrane</location>
        <topology evidence="11">Lipid-anchor</topology>
    </subcellularLocation>
    <subcellularLocation>
        <location evidence="11">Bacterial flagellum basal body</location>
    </subcellularLocation>
    <subcellularLocation>
        <location evidence="2">Membrane</location>
        <topology evidence="2">Lipid-anchor</topology>
    </subcellularLocation>
</comment>
<dbReference type="Proteomes" id="UP000027987">
    <property type="component" value="Chromosome"/>
</dbReference>
<protein>
    <recommendedName>
        <fullName evidence="11">Flagellar L-ring protein</fullName>
    </recommendedName>
    <alternativeName>
        <fullName evidence="11">Basal body L-ring protein</fullName>
    </alternativeName>
</protein>
<keyword evidence="10 11" id="KW-0449">Lipoprotein</keyword>
<dbReference type="InterPro" id="IPR000527">
    <property type="entry name" value="Flag_Lring"/>
</dbReference>
<dbReference type="NCBIfam" id="NF001304">
    <property type="entry name" value="PRK00249.1-4"/>
    <property type="match status" value="1"/>
</dbReference>
<comment type="subunit">
    <text evidence="4 11">The basal body constitutes a major portion of the flagellar organelle and consists of four rings (L,P,S, and M) mounted on a central rod.</text>
</comment>
<keyword evidence="7" id="KW-0564">Palmitate</keyword>
<evidence type="ECO:0000313" key="13">
    <source>
        <dbReference type="Proteomes" id="UP000027987"/>
    </source>
</evidence>
<keyword evidence="12" id="KW-0282">Flagellum</keyword>
<organism evidence="12 13">
    <name type="scientific">Dyella japonica A8</name>
    <dbReference type="NCBI Taxonomy" id="1217721"/>
    <lineage>
        <taxon>Bacteria</taxon>
        <taxon>Pseudomonadati</taxon>
        <taxon>Pseudomonadota</taxon>
        <taxon>Gammaproteobacteria</taxon>
        <taxon>Lysobacterales</taxon>
        <taxon>Rhodanobacteraceae</taxon>
        <taxon>Dyella</taxon>
    </lineage>
</organism>